<dbReference type="GO" id="GO:0015031">
    <property type="term" value="P:protein transport"/>
    <property type="evidence" value="ECO:0007669"/>
    <property type="project" value="UniProtKB-KW"/>
</dbReference>
<dbReference type="AlphaFoldDB" id="A0AAV9H8N8"/>
<sequence>MAPTIQTATLNTSYPLYACDFDPQDANRLVVGGGGGATKSGVPNKISVLDASHLETLQLVSEVDLSRDEDSVTSLAVGPRRRNSIVLFTGINSSPAEIEKGKNEHFRVFAVDPSTKAKATPKITELSRTGLFSHTELDAYQRVLRISPAFPDKAQIGAVATGLAKKAEIAVFDVPSTGVAAPKPRGTLELPKEAVDLDIIPTADSEYQLVYCDNYEIHRITIGKKSIDGPHCAFTVPHDEIPRPSFRALRYLTPTFVLAAANVPQGGGVVLQGFRLPKAEDGKDAKARLAISKKLPKTVARATGMAVRNLSPPSAPTTKYGDAQFVIAVAGSDSSISLYKLDHEAVGNIELIANLNPITALPSVHPGPISGLAFSHFIPPKTPTMRVLHLKLASIGSIGNSCVVHALPLQRLPERTSAAARRAGPPRQPRYVLALKSHGPSPRGLFTALALVILLMAIIGQGLIEVQGLGPSIIGARRVVPNSWLAKHATPSGAAAGKHFLTDYLVGTKLANDKVVVLDVDDDAQEVRVDTHDEQLHGPAVEWNALPAEQQDAWKEKLKRAGHWGEQMGEAVFKGVLFGEIAGAVGNAVRQGL</sequence>
<organism evidence="11 12">
    <name type="scientific">Podospora aff. communis PSN243</name>
    <dbReference type="NCBI Taxonomy" id="3040156"/>
    <lineage>
        <taxon>Eukaryota</taxon>
        <taxon>Fungi</taxon>
        <taxon>Dikarya</taxon>
        <taxon>Ascomycota</taxon>
        <taxon>Pezizomycotina</taxon>
        <taxon>Sordariomycetes</taxon>
        <taxon>Sordariomycetidae</taxon>
        <taxon>Sordariales</taxon>
        <taxon>Podosporaceae</taxon>
        <taxon>Podospora</taxon>
    </lineage>
</organism>
<evidence type="ECO:0000256" key="9">
    <source>
        <dbReference type="ARBA" id="ARBA00023136"/>
    </source>
</evidence>
<keyword evidence="3" id="KW-0812">Transmembrane</keyword>
<dbReference type="GO" id="GO:0000139">
    <property type="term" value="C:Golgi membrane"/>
    <property type="evidence" value="ECO:0007669"/>
    <property type="project" value="UniProtKB-SubCell"/>
</dbReference>
<dbReference type="InterPro" id="IPR045260">
    <property type="entry name" value="Sec12-like"/>
</dbReference>
<reference evidence="11" key="1">
    <citation type="journal article" date="2023" name="Mol. Phylogenet. Evol.">
        <title>Genome-scale phylogeny and comparative genomics of the fungal order Sordariales.</title>
        <authorList>
            <person name="Hensen N."/>
            <person name="Bonometti L."/>
            <person name="Westerberg I."/>
            <person name="Brannstrom I.O."/>
            <person name="Guillou S."/>
            <person name="Cros-Aarteil S."/>
            <person name="Calhoun S."/>
            <person name="Haridas S."/>
            <person name="Kuo A."/>
            <person name="Mondo S."/>
            <person name="Pangilinan J."/>
            <person name="Riley R."/>
            <person name="LaButti K."/>
            <person name="Andreopoulos B."/>
            <person name="Lipzen A."/>
            <person name="Chen C."/>
            <person name="Yan M."/>
            <person name="Daum C."/>
            <person name="Ng V."/>
            <person name="Clum A."/>
            <person name="Steindorff A."/>
            <person name="Ohm R.A."/>
            <person name="Martin F."/>
            <person name="Silar P."/>
            <person name="Natvig D.O."/>
            <person name="Lalanne C."/>
            <person name="Gautier V."/>
            <person name="Ament-Velasquez S.L."/>
            <person name="Kruys A."/>
            <person name="Hutchinson M.I."/>
            <person name="Powell A.J."/>
            <person name="Barry K."/>
            <person name="Miller A.N."/>
            <person name="Grigoriev I.V."/>
            <person name="Debuchy R."/>
            <person name="Gladieux P."/>
            <person name="Hiltunen Thoren M."/>
            <person name="Johannesson H."/>
        </authorList>
    </citation>
    <scope>NUCLEOTIDE SEQUENCE</scope>
    <source>
        <strain evidence="11">PSN243</strain>
    </source>
</reference>
<dbReference type="PANTHER" id="PTHR23284:SF0">
    <property type="entry name" value="PROLACTIN REGULATORY ELEMENT-BINDING PROTEIN"/>
    <property type="match status" value="1"/>
</dbReference>
<keyword evidence="1 10" id="KW-0813">Transport</keyword>
<comment type="caution">
    <text evidence="11">The sequence shown here is derived from an EMBL/GenBank/DDBJ whole genome shotgun (WGS) entry which is preliminary data.</text>
</comment>
<keyword evidence="8" id="KW-1133">Transmembrane helix</keyword>
<dbReference type="SUPFAM" id="SSF50978">
    <property type="entry name" value="WD40 repeat-like"/>
    <property type="match status" value="1"/>
</dbReference>
<accession>A0AAV9H8N8</accession>
<dbReference type="GO" id="GO:0005789">
    <property type="term" value="C:endoplasmic reticulum membrane"/>
    <property type="evidence" value="ECO:0007669"/>
    <property type="project" value="UniProtKB-SubCell"/>
</dbReference>
<keyword evidence="7 10" id="KW-0653">Protein transport</keyword>
<dbReference type="Gene3D" id="2.130.10.10">
    <property type="entry name" value="YVTN repeat-like/Quinoprotein amine dehydrogenase"/>
    <property type="match status" value="1"/>
</dbReference>
<evidence type="ECO:0000256" key="7">
    <source>
        <dbReference type="ARBA" id="ARBA00022927"/>
    </source>
</evidence>
<protein>
    <recommendedName>
        <fullName evidence="10">Guanine nucleotide-exchange factor SEC12</fullName>
    </recommendedName>
</protein>
<reference evidence="11" key="2">
    <citation type="submission" date="2023-05" db="EMBL/GenBank/DDBJ databases">
        <authorList>
            <consortium name="Lawrence Berkeley National Laboratory"/>
            <person name="Steindorff A."/>
            <person name="Hensen N."/>
            <person name="Bonometti L."/>
            <person name="Westerberg I."/>
            <person name="Brannstrom I.O."/>
            <person name="Guillou S."/>
            <person name="Cros-Aarteil S."/>
            <person name="Calhoun S."/>
            <person name="Haridas S."/>
            <person name="Kuo A."/>
            <person name="Mondo S."/>
            <person name="Pangilinan J."/>
            <person name="Riley R."/>
            <person name="Labutti K."/>
            <person name="Andreopoulos B."/>
            <person name="Lipzen A."/>
            <person name="Chen C."/>
            <person name="Yanf M."/>
            <person name="Daum C."/>
            <person name="Ng V."/>
            <person name="Clum A."/>
            <person name="Ohm R."/>
            <person name="Martin F."/>
            <person name="Silar P."/>
            <person name="Natvig D."/>
            <person name="Lalanne C."/>
            <person name="Gautier V."/>
            <person name="Ament-Velasquez S.L."/>
            <person name="Kruys A."/>
            <person name="Hutchinson M.I."/>
            <person name="Powell A.J."/>
            <person name="Barry K."/>
            <person name="Miller A.N."/>
            <person name="Grigoriev I.V."/>
            <person name="Debuchy R."/>
            <person name="Gladieux P."/>
            <person name="Thoren M.H."/>
            <person name="Johannesson H."/>
        </authorList>
    </citation>
    <scope>NUCLEOTIDE SEQUENCE</scope>
    <source>
        <strain evidence="11">PSN243</strain>
    </source>
</reference>
<evidence type="ECO:0000313" key="11">
    <source>
        <dbReference type="EMBL" id="KAK4456155.1"/>
    </source>
</evidence>
<evidence type="ECO:0000256" key="4">
    <source>
        <dbReference type="ARBA" id="ARBA00022737"/>
    </source>
</evidence>
<evidence type="ECO:0000313" key="12">
    <source>
        <dbReference type="Proteomes" id="UP001321760"/>
    </source>
</evidence>
<keyword evidence="2 10" id="KW-0853">WD repeat</keyword>
<name>A0AAV9H8N8_9PEZI</name>
<evidence type="ECO:0000256" key="3">
    <source>
        <dbReference type="ARBA" id="ARBA00022692"/>
    </source>
</evidence>
<evidence type="ECO:0000256" key="2">
    <source>
        <dbReference type="ARBA" id="ARBA00022574"/>
    </source>
</evidence>
<dbReference type="GO" id="GO:0005085">
    <property type="term" value="F:guanyl-nucleotide exchange factor activity"/>
    <property type="evidence" value="ECO:0007669"/>
    <property type="project" value="InterPro"/>
</dbReference>
<dbReference type="EMBL" id="MU865913">
    <property type="protein sequence ID" value="KAK4456155.1"/>
    <property type="molecule type" value="Genomic_DNA"/>
</dbReference>
<gene>
    <name evidence="11" type="ORF">QBC34DRAFT_389102</name>
</gene>
<proteinExistence type="inferred from homology"/>
<dbReference type="InterPro" id="IPR015943">
    <property type="entry name" value="WD40/YVTN_repeat-like_dom_sf"/>
</dbReference>
<keyword evidence="6" id="KW-0931">ER-Golgi transport</keyword>
<dbReference type="PANTHER" id="PTHR23284">
    <property type="entry name" value="PROLACTIN REGULATORY ELEMENT BINDING PROTEIN"/>
    <property type="match status" value="1"/>
</dbReference>
<dbReference type="GO" id="GO:0003400">
    <property type="term" value="P:regulation of COPII vesicle coating"/>
    <property type="evidence" value="ECO:0007669"/>
    <property type="project" value="UniProtKB-UniRule"/>
</dbReference>
<keyword evidence="4 10" id="KW-0677">Repeat</keyword>
<evidence type="ECO:0000256" key="1">
    <source>
        <dbReference type="ARBA" id="ARBA00022448"/>
    </source>
</evidence>
<comment type="similarity">
    <text evidence="10">Belongs to the WD repeat SEC12 family.</text>
</comment>
<evidence type="ECO:0000256" key="8">
    <source>
        <dbReference type="ARBA" id="ARBA00022989"/>
    </source>
</evidence>
<keyword evidence="9" id="KW-0472">Membrane</keyword>
<dbReference type="GO" id="GO:0006888">
    <property type="term" value="P:endoplasmic reticulum to Golgi vesicle-mediated transport"/>
    <property type="evidence" value="ECO:0007669"/>
    <property type="project" value="UniProtKB-UniRule"/>
</dbReference>
<keyword evidence="5 10" id="KW-0256">Endoplasmic reticulum</keyword>
<dbReference type="Proteomes" id="UP001321760">
    <property type="component" value="Unassembled WGS sequence"/>
</dbReference>
<dbReference type="InterPro" id="IPR036322">
    <property type="entry name" value="WD40_repeat_dom_sf"/>
</dbReference>
<comment type="subcellular location">
    <subcellularLocation>
        <location evidence="10">Endoplasmic reticulum membrane</location>
        <topology evidence="10">Single-pass type II membrane protein</topology>
    </subcellularLocation>
    <subcellularLocation>
        <location evidence="10">Golgi apparatus membrane</location>
        <topology evidence="10">Single-pass type II membrane protein</topology>
    </subcellularLocation>
</comment>
<evidence type="ECO:0000256" key="5">
    <source>
        <dbReference type="ARBA" id="ARBA00022824"/>
    </source>
</evidence>
<evidence type="ECO:0000256" key="10">
    <source>
        <dbReference type="RuleBase" id="RU369019"/>
    </source>
</evidence>
<comment type="function">
    <text evidence="10">Guanine nucleotide-exchange factor (GEF) required for the formation or budding of transport vesicles from the ER.</text>
</comment>
<evidence type="ECO:0000256" key="6">
    <source>
        <dbReference type="ARBA" id="ARBA00022892"/>
    </source>
</evidence>
<keyword evidence="12" id="KW-1185">Reference proteome</keyword>